<reference evidence="1" key="1">
    <citation type="submission" date="2024-05" db="EMBL/GenBank/DDBJ databases">
        <authorList>
            <person name="Luo Y.-C."/>
            <person name="Nicholds J."/>
            <person name="Mortimer T."/>
            <person name="Maboni G."/>
        </authorList>
    </citation>
    <scope>NUCLEOTIDE SEQUENCE</scope>
    <source>
        <strain evidence="1">150964</strain>
    </source>
</reference>
<dbReference type="AlphaFoldDB" id="A0AB39DJW0"/>
<dbReference type="RefSeq" id="WP_368644602.1">
    <property type="nucleotide sequence ID" value="NZ_CP158256.1"/>
</dbReference>
<proteinExistence type="predicted"/>
<gene>
    <name evidence="1" type="ORF">ABRZ01_06480</name>
</gene>
<evidence type="ECO:0000313" key="1">
    <source>
        <dbReference type="EMBL" id="XDJ54129.1"/>
    </source>
</evidence>
<sequence>MKALKSELAKKILADKVAAEELRAAMEFVVSSKSKRTKQQAPVITYRDEHGNQKKVRLEVVSLT</sequence>
<dbReference type="EMBL" id="CP158256">
    <property type="protein sequence ID" value="XDJ54129.1"/>
    <property type="molecule type" value="Genomic_DNA"/>
</dbReference>
<protein>
    <submittedName>
        <fullName evidence="1">Uncharacterized protein</fullName>
    </submittedName>
</protein>
<accession>A0AB39DJW0</accession>
<organism evidence="1">
    <name type="scientific">Castellaniella ginsengisoli</name>
    <dbReference type="NCBI Taxonomy" id="546114"/>
    <lineage>
        <taxon>Bacteria</taxon>
        <taxon>Pseudomonadati</taxon>
        <taxon>Pseudomonadota</taxon>
        <taxon>Betaproteobacteria</taxon>
        <taxon>Burkholderiales</taxon>
        <taxon>Alcaligenaceae</taxon>
        <taxon>Castellaniella</taxon>
    </lineage>
</organism>
<name>A0AB39DJW0_9BURK</name>